<dbReference type="PANTHER" id="PTHR11731">
    <property type="entry name" value="PROTEASE FAMILY S9B,C DIPEPTIDYL-PEPTIDASE IV-RELATED"/>
    <property type="match status" value="1"/>
</dbReference>
<dbReference type="RefSeq" id="WP_390303470.1">
    <property type="nucleotide sequence ID" value="NZ_JBHULI010000025.1"/>
</dbReference>
<proteinExistence type="predicted"/>
<gene>
    <name evidence="5" type="ORF">ACFSVN_12890</name>
</gene>
<protein>
    <submittedName>
        <fullName evidence="5">DPP IV N-terminal domain-containing protein</fullName>
    </submittedName>
</protein>
<reference evidence="6" key="1">
    <citation type="journal article" date="2019" name="Int. J. Syst. Evol. Microbiol.">
        <title>The Global Catalogue of Microorganisms (GCM) 10K type strain sequencing project: providing services to taxonomists for standard genome sequencing and annotation.</title>
        <authorList>
            <consortium name="The Broad Institute Genomics Platform"/>
            <consortium name="The Broad Institute Genome Sequencing Center for Infectious Disease"/>
            <person name="Wu L."/>
            <person name="Ma J."/>
        </authorList>
    </citation>
    <scope>NUCLEOTIDE SEQUENCE [LARGE SCALE GENOMIC DNA]</scope>
    <source>
        <strain evidence="6">KCTC 52042</strain>
    </source>
</reference>
<dbReference type="Gene3D" id="3.40.50.1820">
    <property type="entry name" value="alpha/beta hydrolase"/>
    <property type="match status" value="1"/>
</dbReference>
<sequence>MNFSTIVKGVLLTFSLFIISNFHSVAQQANFEAAERFTGDKMEKLIGNTSVYPRWIDDTNNFWYPYENAEGKNWYFVNAERPNQRLLFDQEEMASQLTEIFERPFNALDLDLKDFEYDTDKERFTFHVDSIEFTYNVNGNDLIKGDSLDKEERENWATYSPDSTYIAFAKDHNLYIMRSDDPDSTEIQLTEDGERWFSYQADQGDTTSNERLRSRARFFDDEQKIWVSRNDSRKVDELWVIDSMGERPSLETYKYGMPGEDEIGINHIEVFDIGSRERVRMDTDKWEDQDLSANYGNHQTGDYRPNSSDKLYIYRENRPSDKMDILIADTETGETTVLFSETSEPYFNWSYQYLGIMNDGEEYLWWSERTGWGQLYRYDSEGNLINQITSGNFVVGDVVKVDTTAQRIFFEGYGRDGDHPYNAHLYSVKFDGSDFKHLTPENANHNISESDEGNYFVDNYSRVDEPTRTVLRDQNGRVTLTLQEVDMSAAEQIGWKAPEEFKVKAADGATDIYGVMWKPFDFDSTKSYPIISYVYPGPQTEPFPTSFSLQGYTGRNQALAQLGFVVVAFGNRGGSPMRSRYYHTYGYDNLRDYPLADNKYGIEQLAARHSFINQNKVGIFGHSGGGFMSTAALLSYPDFYTAAVSSAGNHDNNIYNTWWGETHHGVTEIKKTVKEMNEDSVEVEKEVITFESEIKTNAALAENLKGHLLLVHGDMDNNVHPANTLRLVDALVKAGKRFDLMILPGRRHGFGPYQPYFERQKWYYFAEHLLGDYRTNVNFNLPEDE</sequence>
<comment type="caution">
    <text evidence="5">The sequence shown here is derived from an EMBL/GenBank/DDBJ whole genome shotgun (WGS) entry which is preliminary data.</text>
</comment>
<evidence type="ECO:0000256" key="2">
    <source>
        <dbReference type="SAM" id="SignalP"/>
    </source>
</evidence>
<evidence type="ECO:0000313" key="6">
    <source>
        <dbReference type="Proteomes" id="UP001597460"/>
    </source>
</evidence>
<accession>A0ABW5JP56</accession>
<evidence type="ECO:0000259" key="3">
    <source>
        <dbReference type="Pfam" id="PF00326"/>
    </source>
</evidence>
<keyword evidence="6" id="KW-1185">Reference proteome</keyword>
<evidence type="ECO:0000313" key="5">
    <source>
        <dbReference type="EMBL" id="MFD2533344.1"/>
    </source>
</evidence>
<feature type="domain" description="Dipeptidylpeptidase IV N-terminal" evidence="4">
    <location>
        <begin position="148"/>
        <end position="466"/>
    </location>
</feature>
<dbReference type="Pfam" id="PF00930">
    <property type="entry name" value="DPPIV_N"/>
    <property type="match status" value="1"/>
</dbReference>
<keyword evidence="1" id="KW-0175">Coiled coil</keyword>
<dbReference type="Pfam" id="PF00326">
    <property type="entry name" value="Peptidase_S9"/>
    <property type="match status" value="1"/>
</dbReference>
<dbReference type="EMBL" id="JBHULI010000025">
    <property type="protein sequence ID" value="MFD2533344.1"/>
    <property type="molecule type" value="Genomic_DNA"/>
</dbReference>
<dbReference type="SUPFAM" id="SSF53474">
    <property type="entry name" value="alpha/beta-Hydrolases"/>
    <property type="match status" value="1"/>
</dbReference>
<dbReference type="InterPro" id="IPR029058">
    <property type="entry name" value="AB_hydrolase_fold"/>
</dbReference>
<dbReference type="InterPro" id="IPR001375">
    <property type="entry name" value="Peptidase_S9_cat"/>
</dbReference>
<dbReference type="Proteomes" id="UP001597460">
    <property type="component" value="Unassembled WGS sequence"/>
</dbReference>
<dbReference type="InterPro" id="IPR002469">
    <property type="entry name" value="Peptidase_S9B_N"/>
</dbReference>
<dbReference type="SUPFAM" id="SSF82171">
    <property type="entry name" value="DPP6 N-terminal domain-like"/>
    <property type="match status" value="1"/>
</dbReference>
<dbReference type="InterPro" id="IPR050278">
    <property type="entry name" value="Serine_Prot_S9B/DPPIV"/>
</dbReference>
<feature type="coiled-coil region" evidence="1">
    <location>
        <begin position="666"/>
        <end position="693"/>
    </location>
</feature>
<feature type="chain" id="PRO_5045183128" evidence="2">
    <location>
        <begin position="27"/>
        <end position="785"/>
    </location>
</feature>
<evidence type="ECO:0000259" key="4">
    <source>
        <dbReference type="Pfam" id="PF00930"/>
    </source>
</evidence>
<evidence type="ECO:0000256" key="1">
    <source>
        <dbReference type="SAM" id="Coils"/>
    </source>
</evidence>
<organism evidence="5 6">
    <name type="scientific">Gracilimonas halophila</name>
    <dbReference type="NCBI Taxonomy" id="1834464"/>
    <lineage>
        <taxon>Bacteria</taxon>
        <taxon>Pseudomonadati</taxon>
        <taxon>Balneolota</taxon>
        <taxon>Balneolia</taxon>
        <taxon>Balneolales</taxon>
        <taxon>Balneolaceae</taxon>
        <taxon>Gracilimonas</taxon>
    </lineage>
</organism>
<keyword evidence="2" id="KW-0732">Signal</keyword>
<feature type="signal peptide" evidence="2">
    <location>
        <begin position="1"/>
        <end position="26"/>
    </location>
</feature>
<dbReference type="PANTHER" id="PTHR11731:SF193">
    <property type="entry name" value="DIPEPTIDYL PEPTIDASE 9"/>
    <property type="match status" value="1"/>
</dbReference>
<name>A0ABW5JP56_9BACT</name>
<dbReference type="Gene3D" id="2.140.10.30">
    <property type="entry name" value="Dipeptidylpeptidase IV, N-terminal domain"/>
    <property type="match status" value="1"/>
</dbReference>
<feature type="domain" description="Peptidase S9 prolyl oligopeptidase catalytic" evidence="3">
    <location>
        <begin position="556"/>
        <end position="769"/>
    </location>
</feature>